<accession>A0A0B6RZW9</accession>
<feature type="domain" description="HTH tetR-type" evidence="5">
    <location>
        <begin position="17"/>
        <end position="77"/>
    </location>
</feature>
<protein>
    <submittedName>
        <fullName evidence="6">Transcriptional regulator</fullName>
    </submittedName>
</protein>
<dbReference type="InterPro" id="IPR001647">
    <property type="entry name" value="HTH_TetR"/>
</dbReference>
<dbReference type="GO" id="GO:0045892">
    <property type="term" value="P:negative regulation of DNA-templated transcription"/>
    <property type="evidence" value="ECO:0007669"/>
    <property type="project" value="InterPro"/>
</dbReference>
<gene>
    <name evidence="6" type="ORF">BGL_2c08380</name>
</gene>
<evidence type="ECO:0000256" key="1">
    <source>
        <dbReference type="ARBA" id="ARBA00023015"/>
    </source>
</evidence>
<reference evidence="6 7" key="2">
    <citation type="journal article" date="2016" name="Appl. Microbiol. Biotechnol.">
        <title>Mutations improving production and secretion of extracellular lipase by Burkholderia glumae PG1.</title>
        <authorList>
            <person name="Knapp A."/>
            <person name="Voget S."/>
            <person name="Gao R."/>
            <person name="Zaburannyi N."/>
            <person name="Krysciak D."/>
            <person name="Breuer M."/>
            <person name="Hauer B."/>
            <person name="Streit W.R."/>
            <person name="Muller R."/>
            <person name="Daniel R."/>
            <person name="Jaeger K.E."/>
        </authorList>
    </citation>
    <scope>NUCLEOTIDE SEQUENCE [LARGE SCALE GENOMIC DNA]</scope>
    <source>
        <strain evidence="6 7">PG1</strain>
    </source>
</reference>
<evidence type="ECO:0000256" key="2">
    <source>
        <dbReference type="ARBA" id="ARBA00023125"/>
    </source>
</evidence>
<dbReference type="Proteomes" id="UP000031838">
    <property type="component" value="Chromosome 2"/>
</dbReference>
<proteinExistence type="predicted"/>
<keyword evidence="3" id="KW-0804">Transcription</keyword>
<dbReference type="RefSeq" id="WP_042627474.1">
    <property type="nucleotide sequence ID" value="NZ_BSTO01000048.1"/>
</dbReference>
<dbReference type="GO" id="GO:0003700">
    <property type="term" value="F:DNA-binding transcription factor activity"/>
    <property type="evidence" value="ECO:0007669"/>
    <property type="project" value="TreeGrafter"/>
</dbReference>
<dbReference type="PROSITE" id="PS50977">
    <property type="entry name" value="HTH_TETR_2"/>
    <property type="match status" value="1"/>
</dbReference>
<organism evidence="6 7">
    <name type="scientific">Burkholderia plantarii</name>
    <dbReference type="NCBI Taxonomy" id="41899"/>
    <lineage>
        <taxon>Bacteria</taxon>
        <taxon>Pseudomonadati</taxon>
        <taxon>Pseudomonadota</taxon>
        <taxon>Betaproteobacteria</taxon>
        <taxon>Burkholderiales</taxon>
        <taxon>Burkholderiaceae</taxon>
        <taxon>Burkholderia</taxon>
    </lineage>
</organism>
<dbReference type="KEGG" id="bgp:BGL_2c08380"/>
<feature type="DNA-binding region" description="H-T-H motif" evidence="4">
    <location>
        <begin position="40"/>
        <end position="59"/>
    </location>
</feature>
<evidence type="ECO:0000313" key="7">
    <source>
        <dbReference type="Proteomes" id="UP000031838"/>
    </source>
</evidence>
<keyword evidence="1" id="KW-0805">Transcription regulation</keyword>
<dbReference type="EMBL" id="CP002581">
    <property type="protein sequence ID" value="AJK48918.1"/>
    <property type="molecule type" value="Genomic_DNA"/>
</dbReference>
<dbReference type="SUPFAM" id="SSF48498">
    <property type="entry name" value="Tetracyclin repressor-like, C-terminal domain"/>
    <property type="match status" value="1"/>
</dbReference>
<dbReference type="InterPro" id="IPR009057">
    <property type="entry name" value="Homeodomain-like_sf"/>
</dbReference>
<dbReference type="PRINTS" id="PR00455">
    <property type="entry name" value="HTHTETR"/>
</dbReference>
<keyword evidence="7" id="KW-1185">Reference proteome</keyword>
<evidence type="ECO:0000313" key="6">
    <source>
        <dbReference type="EMBL" id="AJK48918.1"/>
    </source>
</evidence>
<dbReference type="SUPFAM" id="SSF46689">
    <property type="entry name" value="Homeodomain-like"/>
    <property type="match status" value="1"/>
</dbReference>
<evidence type="ECO:0000256" key="3">
    <source>
        <dbReference type="ARBA" id="ARBA00023163"/>
    </source>
</evidence>
<dbReference type="InterPro" id="IPR050109">
    <property type="entry name" value="HTH-type_TetR-like_transc_reg"/>
</dbReference>
<dbReference type="Pfam" id="PF00440">
    <property type="entry name" value="TetR_N"/>
    <property type="match status" value="1"/>
</dbReference>
<dbReference type="InterPro" id="IPR036271">
    <property type="entry name" value="Tet_transcr_reg_TetR-rel_C_sf"/>
</dbReference>
<dbReference type="Pfam" id="PF02909">
    <property type="entry name" value="TetR_C_1"/>
    <property type="match status" value="1"/>
</dbReference>
<reference evidence="7" key="1">
    <citation type="submission" date="2011-03" db="EMBL/GenBank/DDBJ databases">
        <authorList>
            <person name="Voget S."/>
            <person name="Streit W.R."/>
            <person name="Jaeger K.E."/>
            <person name="Daniel R."/>
        </authorList>
    </citation>
    <scope>NUCLEOTIDE SEQUENCE [LARGE SCALE GENOMIC DNA]</scope>
    <source>
        <strain evidence="7">PG1</strain>
    </source>
</reference>
<dbReference type="HOGENOM" id="CLU_069543_5_2_4"/>
<dbReference type="Gene3D" id="1.10.10.60">
    <property type="entry name" value="Homeodomain-like"/>
    <property type="match status" value="1"/>
</dbReference>
<sequence>MARSSKGGARKETQREPLTRERIAQAALALIDDEGLDGCSMRRLGARLGVEAMAIYHHFKGKGELLDAVMEQLLVGQQLNASLPPLKRLREFMRNQRAVAIAHPRAFILLASRRFNTDFAFALYEQVLAAFAEIGLSAKESAFWFRLIGGYVCGAGLAEVASREQVDDATTLLLEHAPERIAYPHVRAIAPHLAVERLEANFELSLDVLFGALAAQVATRQAGD</sequence>
<name>A0A0B6RZW9_BURPL</name>
<dbReference type="Gene3D" id="1.10.357.10">
    <property type="entry name" value="Tetracycline Repressor, domain 2"/>
    <property type="match status" value="1"/>
</dbReference>
<dbReference type="GO" id="GO:0000976">
    <property type="term" value="F:transcription cis-regulatory region binding"/>
    <property type="evidence" value="ECO:0007669"/>
    <property type="project" value="TreeGrafter"/>
</dbReference>
<dbReference type="PANTHER" id="PTHR30055:SF151">
    <property type="entry name" value="TRANSCRIPTIONAL REGULATORY PROTEIN"/>
    <property type="match status" value="1"/>
</dbReference>
<dbReference type="OrthoDB" id="5293507at2"/>
<dbReference type="PANTHER" id="PTHR30055">
    <property type="entry name" value="HTH-TYPE TRANSCRIPTIONAL REGULATOR RUTR"/>
    <property type="match status" value="1"/>
</dbReference>
<dbReference type="AlphaFoldDB" id="A0A0B6RZW9"/>
<dbReference type="KEGG" id="bpla:bpln_2g09270"/>
<dbReference type="InterPro" id="IPR004111">
    <property type="entry name" value="Repressor_TetR_C"/>
</dbReference>
<evidence type="ECO:0000259" key="5">
    <source>
        <dbReference type="PROSITE" id="PS50977"/>
    </source>
</evidence>
<keyword evidence="2 4" id="KW-0238">DNA-binding</keyword>
<evidence type="ECO:0000256" key="4">
    <source>
        <dbReference type="PROSITE-ProRule" id="PRU00335"/>
    </source>
</evidence>